<proteinExistence type="predicted"/>
<reference evidence="1 2" key="1">
    <citation type="submission" date="2020-07" db="EMBL/GenBank/DDBJ databases">
        <title>Complete genome sequence analysis of Acidithiobacillus ferrivorans XJFY6S-08 reveals extreme environmental adaptation to alpine acid mine drainage.</title>
        <authorList>
            <person name="Yan L."/>
            <person name="Ni Y."/>
        </authorList>
    </citation>
    <scope>NUCLEOTIDE SEQUENCE [LARGE SCALE GENOMIC DNA]</scope>
    <source>
        <strain evidence="1 2">XJFY6S-08</strain>
    </source>
</reference>
<name>A0A7T4WBL7_9PROT</name>
<protein>
    <submittedName>
        <fullName evidence="1">Uncharacterized protein</fullName>
    </submittedName>
</protein>
<accession>A0A7T4WBL7</accession>
<dbReference type="RefSeq" id="WP_198659872.1">
    <property type="nucleotide sequence ID" value="NZ_CP059488.1"/>
</dbReference>
<dbReference type="EMBL" id="CP059488">
    <property type="protein sequence ID" value="QQD71569.1"/>
    <property type="molecule type" value="Genomic_DNA"/>
</dbReference>
<dbReference type="Proteomes" id="UP000595420">
    <property type="component" value="Chromosome"/>
</dbReference>
<gene>
    <name evidence="1" type="ORF">H2515_08795</name>
</gene>
<evidence type="ECO:0000313" key="2">
    <source>
        <dbReference type="Proteomes" id="UP000595420"/>
    </source>
</evidence>
<evidence type="ECO:0000313" key="1">
    <source>
        <dbReference type="EMBL" id="QQD71569.1"/>
    </source>
</evidence>
<organism evidence="1 2">
    <name type="scientific">Acidithiobacillus ferrivorans</name>
    <dbReference type="NCBI Taxonomy" id="160808"/>
    <lineage>
        <taxon>Bacteria</taxon>
        <taxon>Pseudomonadati</taxon>
        <taxon>Pseudomonadota</taxon>
        <taxon>Acidithiobacillia</taxon>
        <taxon>Acidithiobacillales</taxon>
        <taxon>Acidithiobacillaceae</taxon>
        <taxon>Acidithiobacillus</taxon>
    </lineage>
</organism>
<dbReference type="AlphaFoldDB" id="A0A7T4WBL7"/>
<sequence length="71" mass="8671">MRQKKVNLCIRRLDEKLIAFFARPGPRNMAEAMLWGATHIEWLFFFPFRLLTGPARFFLERRHAKHVRHHR</sequence>